<evidence type="ECO:0000256" key="1">
    <source>
        <dbReference type="ARBA" id="ARBA00022443"/>
    </source>
</evidence>
<dbReference type="AlphaFoldDB" id="A0A8H7JDR7"/>
<feature type="region of interest" description="Disordered" evidence="3">
    <location>
        <begin position="259"/>
        <end position="284"/>
    </location>
</feature>
<dbReference type="SUPFAM" id="SSF50044">
    <property type="entry name" value="SH3-domain"/>
    <property type="match status" value="1"/>
</dbReference>
<dbReference type="Pfam" id="PF00018">
    <property type="entry name" value="SH3_1"/>
    <property type="match status" value="1"/>
</dbReference>
<organism evidence="5 6">
    <name type="scientific">Ascochyta lentis</name>
    <dbReference type="NCBI Taxonomy" id="205686"/>
    <lineage>
        <taxon>Eukaryota</taxon>
        <taxon>Fungi</taxon>
        <taxon>Dikarya</taxon>
        <taxon>Ascomycota</taxon>
        <taxon>Pezizomycotina</taxon>
        <taxon>Dothideomycetes</taxon>
        <taxon>Pleosporomycetidae</taxon>
        <taxon>Pleosporales</taxon>
        <taxon>Pleosporineae</taxon>
        <taxon>Didymellaceae</taxon>
        <taxon>Ascochyta</taxon>
    </lineage>
</organism>
<comment type="caution">
    <text evidence="5">The sequence shown here is derived from an EMBL/GenBank/DDBJ whole genome shotgun (WGS) entry which is preliminary data.</text>
</comment>
<evidence type="ECO:0000256" key="3">
    <source>
        <dbReference type="SAM" id="MobiDB-lite"/>
    </source>
</evidence>
<dbReference type="InterPro" id="IPR050670">
    <property type="entry name" value="STAM"/>
</dbReference>
<evidence type="ECO:0000313" key="5">
    <source>
        <dbReference type="EMBL" id="KAF9700631.1"/>
    </source>
</evidence>
<keyword evidence="1 2" id="KW-0728">SH3 domain</keyword>
<evidence type="ECO:0000256" key="2">
    <source>
        <dbReference type="PROSITE-ProRule" id="PRU00192"/>
    </source>
</evidence>
<name>A0A8H7JDR7_9PLEO</name>
<dbReference type="PROSITE" id="PS50002">
    <property type="entry name" value="SH3"/>
    <property type="match status" value="1"/>
</dbReference>
<dbReference type="PANTHER" id="PTHR45929:SF7">
    <property type="entry name" value="LAS SEVENTEEN-BINDING PROTEIN 1"/>
    <property type="match status" value="1"/>
</dbReference>
<protein>
    <recommendedName>
        <fullName evidence="4">SH3 domain-containing protein</fullName>
    </recommendedName>
</protein>
<gene>
    <name evidence="5" type="ORF">EKO04_001549</name>
</gene>
<evidence type="ECO:0000313" key="6">
    <source>
        <dbReference type="Proteomes" id="UP000651452"/>
    </source>
</evidence>
<proteinExistence type="predicted"/>
<dbReference type="PANTHER" id="PTHR45929">
    <property type="entry name" value="JAK PATHWAY SIGNAL TRANSDUCTION ADAPTOR MOLECULE"/>
    <property type="match status" value="1"/>
</dbReference>
<reference evidence="5" key="2">
    <citation type="submission" date="2020-09" db="EMBL/GenBank/DDBJ databases">
        <title>Reference genome assembly for Australian Ascochyta lentis isolate Al4.</title>
        <authorList>
            <person name="Lee R.C."/>
            <person name="Farfan-Caceres L.M."/>
            <person name="Debler J.W."/>
            <person name="Williams A.H."/>
            <person name="Henares B.M."/>
        </authorList>
    </citation>
    <scope>NUCLEOTIDE SEQUENCE</scope>
    <source>
        <strain evidence="5">Al4</strain>
    </source>
</reference>
<dbReference type="InterPro" id="IPR001452">
    <property type="entry name" value="SH3_domain"/>
</dbReference>
<dbReference type="Proteomes" id="UP000651452">
    <property type="component" value="Unassembled WGS sequence"/>
</dbReference>
<dbReference type="OrthoDB" id="6250593at2759"/>
<keyword evidence="6" id="KW-1185">Reference proteome</keyword>
<accession>A0A8H7JDR7</accession>
<feature type="domain" description="SH3" evidence="4">
    <location>
        <begin position="181"/>
        <end position="242"/>
    </location>
</feature>
<sequence length="312" mass="33243">MGIAQATTAAPQSKTGAARAAELLKVPTSWMLRTDDPSQPPVKFQTTQQHNTLTCNFVQPAFDTDTSTMSSFQNAMINRSLGDIKNNLQFLLESDVITSAQHDAMLQQLPVSAENSTRALPSAPAQQVTNQLSQMNLQPTPSHTPAPASEKKQDIGYYADNHANPPPPAYPSTPSLPVGPTILTYASAMYQYNAQDAGDLALMPNDKVAVTEYMNAEWWKGKNERTGQEGIFPASYVRKEEKSVVPAPSNYGNMPLDVSNGAASGPVAQQSGTPGEPSKFEQGGKKFGKKLGNAAIFGAGATIGGKIVNGIF</sequence>
<dbReference type="CDD" id="cd00174">
    <property type="entry name" value="SH3"/>
    <property type="match status" value="1"/>
</dbReference>
<dbReference type="InterPro" id="IPR036028">
    <property type="entry name" value="SH3-like_dom_sf"/>
</dbReference>
<reference evidence="5" key="1">
    <citation type="submission" date="2018-12" db="EMBL/GenBank/DDBJ databases">
        <authorList>
            <person name="Syme R.A."/>
            <person name="Farfan-Caceres L."/>
            <person name="Lichtenzveig J."/>
        </authorList>
    </citation>
    <scope>NUCLEOTIDE SEQUENCE</scope>
    <source>
        <strain evidence="5">Al4</strain>
    </source>
</reference>
<dbReference type="SMART" id="SM00326">
    <property type="entry name" value="SH3"/>
    <property type="match status" value="1"/>
</dbReference>
<dbReference type="Gene3D" id="2.30.30.40">
    <property type="entry name" value="SH3 Domains"/>
    <property type="match status" value="1"/>
</dbReference>
<evidence type="ECO:0000259" key="4">
    <source>
        <dbReference type="PROSITE" id="PS50002"/>
    </source>
</evidence>
<dbReference type="EMBL" id="RZGK01000003">
    <property type="protein sequence ID" value="KAF9700631.1"/>
    <property type="molecule type" value="Genomic_DNA"/>
</dbReference>